<evidence type="ECO:0008006" key="4">
    <source>
        <dbReference type="Google" id="ProtNLM"/>
    </source>
</evidence>
<organism evidence="2 3">
    <name type="scientific">Pandoraea cepalis</name>
    <dbReference type="NCBI Taxonomy" id="2508294"/>
    <lineage>
        <taxon>Bacteria</taxon>
        <taxon>Pseudomonadati</taxon>
        <taxon>Pseudomonadota</taxon>
        <taxon>Betaproteobacteria</taxon>
        <taxon>Burkholderiales</taxon>
        <taxon>Burkholderiaceae</taxon>
        <taxon>Pandoraea</taxon>
    </lineage>
</organism>
<dbReference type="InterPro" id="IPR007436">
    <property type="entry name" value="DUF485"/>
</dbReference>
<dbReference type="Proteomes" id="UP000396788">
    <property type="component" value="Unassembled WGS sequence"/>
</dbReference>
<dbReference type="AlphaFoldDB" id="A0A5E4VN17"/>
<protein>
    <recommendedName>
        <fullName evidence="4">DUF485 domain-containing protein</fullName>
    </recommendedName>
</protein>
<accession>A0A5E4VN17</accession>
<evidence type="ECO:0000256" key="1">
    <source>
        <dbReference type="SAM" id="Phobius"/>
    </source>
</evidence>
<feature type="transmembrane region" description="Helical" evidence="1">
    <location>
        <begin position="15"/>
        <end position="33"/>
    </location>
</feature>
<proteinExistence type="predicted"/>
<keyword evidence="1" id="KW-0812">Transmembrane</keyword>
<dbReference type="EMBL" id="CABPRY010000005">
    <property type="protein sequence ID" value="VVE13692.1"/>
    <property type="molecule type" value="Genomic_DNA"/>
</dbReference>
<keyword evidence="1" id="KW-1133">Transmembrane helix</keyword>
<evidence type="ECO:0000313" key="2">
    <source>
        <dbReference type="EMBL" id="VVE13692.1"/>
    </source>
</evidence>
<sequence>MKSPSQIAIRRDRKFAAIMLCVYGVFALFLAFFPDVLTQQALNGLPASLIVGPAIIVLGIVLAAVVSFQANRGHA</sequence>
<gene>
    <name evidence="2" type="ORF">PCE31107_02779</name>
</gene>
<name>A0A5E4VN17_9BURK</name>
<keyword evidence="1" id="KW-0472">Membrane</keyword>
<feature type="transmembrane region" description="Helical" evidence="1">
    <location>
        <begin position="45"/>
        <end position="68"/>
    </location>
</feature>
<evidence type="ECO:0000313" key="3">
    <source>
        <dbReference type="Proteomes" id="UP000396788"/>
    </source>
</evidence>
<reference evidence="2 3" key="1">
    <citation type="submission" date="2019-08" db="EMBL/GenBank/DDBJ databases">
        <authorList>
            <person name="Peeters C."/>
        </authorList>
    </citation>
    <scope>NUCLEOTIDE SEQUENCE [LARGE SCALE GENOMIC DNA]</scope>
    <source>
        <strain evidence="2 3">LMG 31107</strain>
    </source>
</reference>
<dbReference type="Pfam" id="PF04341">
    <property type="entry name" value="DUF485"/>
    <property type="match status" value="1"/>
</dbReference>